<dbReference type="Proteomes" id="UP000054248">
    <property type="component" value="Unassembled WGS sequence"/>
</dbReference>
<keyword evidence="2" id="KW-0472">Membrane</keyword>
<keyword evidence="4" id="KW-1185">Reference proteome</keyword>
<proteinExistence type="predicted"/>
<dbReference type="HOGENOM" id="CLU_095798_0_0_1"/>
<evidence type="ECO:0008006" key="5">
    <source>
        <dbReference type="Google" id="ProtNLM"/>
    </source>
</evidence>
<reference evidence="4" key="2">
    <citation type="submission" date="2015-01" db="EMBL/GenBank/DDBJ databases">
        <title>Evolutionary Origins and Diversification of the Mycorrhizal Mutualists.</title>
        <authorList>
            <consortium name="DOE Joint Genome Institute"/>
            <consortium name="Mycorrhizal Genomics Consortium"/>
            <person name="Kohler A."/>
            <person name="Kuo A."/>
            <person name="Nagy L.G."/>
            <person name="Floudas D."/>
            <person name="Copeland A."/>
            <person name="Barry K.W."/>
            <person name="Cichocki N."/>
            <person name="Veneault-Fourrey C."/>
            <person name="LaButti K."/>
            <person name="Lindquist E.A."/>
            <person name="Lipzen A."/>
            <person name="Lundell T."/>
            <person name="Morin E."/>
            <person name="Murat C."/>
            <person name="Riley R."/>
            <person name="Ohm R."/>
            <person name="Sun H."/>
            <person name="Tunlid A."/>
            <person name="Henrissat B."/>
            <person name="Grigoriev I.V."/>
            <person name="Hibbett D.S."/>
            <person name="Martin F."/>
        </authorList>
    </citation>
    <scope>NUCLEOTIDE SEQUENCE [LARGE SCALE GENOMIC DNA]</scope>
    <source>
        <strain evidence="4">MUT 4182</strain>
    </source>
</reference>
<sequence length="254" mass="27973">MLSVFNIIRISIFSAVIAWSLIVLGLSAHLNTILIANEYTRFIPLAIFIAVLTLLIIPALLVFGFIRRQFMLQQVRLELAFTGLLGLLWFILGIYTATSPDTEVECDFDGDGTFEESDEFSTDTFYAQFHAVEAFAIFNAILLLIYFFLLLLLSLRQHRAGYTEVWREPTTTYPWFGVPSGMEPKGGAPLTDLPPPVLSKGKFGKSSTKDGQVLSGSLPSTEGSESGEKPMKAGGHYIIYIPPPAAAAQTAARR</sequence>
<accession>A0A0C3M771</accession>
<keyword evidence="2" id="KW-0812">Transmembrane</keyword>
<evidence type="ECO:0000256" key="1">
    <source>
        <dbReference type="SAM" id="MobiDB-lite"/>
    </source>
</evidence>
<evidence type="ECO:0000256" key="2">
    <source>
        <dbReference type="SAM" id="Phobius"/>
    </source>
</evidence>
<keyword evidence="2" id="KW-1133">Transmembrane helix</keyword>
<dbReference type="OrthoDB" id="3266740at2759"/>
<feature type="transmembrane region" description="Helical" evidence="2">
    <location>
        <begin position="134"/>
        <end position="153"/>
    </location>
</feature>
<reference evidence="3 4" key="1">
    <citation type="submission" date="2014-04" db="EMBL/GenBank/DDBJ databases">
        <authorList>
            <consortium name="DOE Joint Genome Institute"/>
            <person name="Kuo A."/>
            <person name="Girlanda M."/>
            <person name="Perotto S."/>
            <person name="Kohler A."/>
            <person name="Nagy L.G."/>
            <person name="Floudas D."/>
            <person name="Copeland A."/>
            <person name="Barry K.W."/>
            <person name="Cichocki N."/>
            <person name="Veneault-Fourrey C."/>
            <person name="LaButti K."/>
            <person name="Lindquist E.A."/>
            <person name="Lipzen A."/>
            <person name="Lundell T."/>
            <person name="Morin E."/>
            <person name="Murat C."/>
            <person name="Sun H."/>
            <person name="Tunlid A."/>
            <person name="Henrissat B."/>
            <person name="Grigoriev I.V."/>
            <person name="Hibbett D.S."/>
            <person name="Martin F."/>
            <person name="Nordberg H.P."/>
            <person name="Cantor M.N."/>
            <person name="Hua S.X."/>
        </authorList>
    </citation>
    <scope>NUCLEOTIDE SEQUENCE [LARGE SCALE GENOMIC DNA]</scope>
    <source>
        <strain evidence="3 4">MUT 4182</strain>
    </source>
</reference>
<feature type="transmembrane region" description="Helical" evidence="2">
    <location>
        <begin position="12"/>
        <end position="36"/>
    </location>
</feature>
<organism evidence="3 4">
    <name type="scientific">Tulasnella calospora MUT 4182</name>
    <dbReference type="NCBI Taxonomy" id="1051891"/>
    <lineage>
        <taxon>Eukaryota</taxon>
        <taxon>Fungi</taxon>
        <taxon>Dikarya</taxon>
        <taxon>Basidiomycota</taxon>
        <taxon>Agaricomycotina</taxon>
        <taxon>Agaricomycetes</taxon>
        <taxon>Cantharellales</taxon>
        <taxon>Tulasnellaceae</taxon>
        <taxon>Tulasnella</taxon>
    </lineage>
</organism>
<gene>
    <name evidence="3" type="ORF">M407DRAFT_242606</name>
</gene>
<feature type="compositionally biased region" description="Polar residues" evidence="1">
    <location>
        <begin position="205"/>
        <end position="224"/>
    </location>
</feature>
<dbReference type="STRING" id="1051891.A0A0C3M771"/>
<feature type="transmembrane region" description="Helical" evidence="2">
    <location>
        <begin position="77"/>
        <end position="95"/>
    </location>
</feature>
<evidence type="ECO:0000313" key="4">
    <source>
        <dbReference type="Proteomes" id="UP000054248"/>
    </source>
</evidence>
<evidence type="ECO:0000313" key="3">
    <source>
        <dbReference type="EMBL" id="KIO29527.1"/>
    </source>
</evidence>
<feature type="region of interest" description="Disordered" evidence="1">
    <location>
        <begin position="201"/>
        <end position="231"/>
    </location>
</feature>
<dbReference type="AlphaFoldDB" id="A0A0C3M771"/>
<feature type="transmembrane region" description="Helical" evidence="2">
    <location>
        <begin position="42"/>
        <end position="65"/>
    </location>
</feature>
<name>A0A0C3M771_9AGAM</name>
<dbReference type="EMBL" id="KN822982">
    <property type="protein sequence ID" value="KIO29527.1"/>
    <property type="molecule type" value="Genomic_DNA"/>
</dbReference>
<protein>
    <recommendedName>
        <fullName evidence="5">MARVEL domain-containing protein</fullName>
    </recommendedName>
</protein>